<comment type="caution">
    <text evidence="2">The sequence shown here is derived from an EMBL/GenBank/DDBJ whole genome shotgun (WGS) entry which is preliminary data.</text>
</comment>
<evidence type="ECO:0000313" key="2">
    <source>
        <dbReference type="EMBL" id="KAK3273894.1"/>
    </source>
</evidence>
<evidence type="ECO:0000256" key="1">
    <source>
        <dbReference type="SAM" id="MobiDB-lite"/>
    </source>
</evidence>
<dbReference type="AlphaFoldDB" id="A0AAE0G9C6"/>
<evidence type="ECO:0000313" key="3">
    <source>
        <dbReference type="Proteomes" id="UP001190700"/>
    </source>
</evidence>
<dbReference type="Proteomes" id="UP001190700">
    <property type="component" value="Unassembled WGS sequence"/>
</dbReference>
<feature type="compositionally biased region" description="Acidic residues" evidence="1">
    <location>
        <begin position="12"/>
        <end position="21"/>
    </location>
</feature>
<protein>
    <submittedName>
        <fullName evidence="2">Uncharacterized protein</fullName>
    </submittedName>
</protein>
<dbReference type="EMBL" id="LGRX02008141">
    <property type="protein sequence ID" value="KAK3273894.1"/>
    <property type="molecule type" value="Genomic_DNA"/>
</dbReference>
<name>A0AAE0G9C6_9CHLO</name>
<feature type="region of interest" description="Disordered" evidence="1">
    <location>
        <begin position="1"/>
        <end position="35"/>
    </location>
</feature>
<sequence length="156" mass="17474">MGSGQCSFEQYEGSEEEDESDNPLGYYDSDSCEEEVHGYPGHLAMPYYSDSQLEQDAAVGAGSHSVSYGGVFDPSLEEEFLPQQEFSVGRAAFDEPDPAEFENEKFPVSENEEYTPEEWAAWESGAYDSLEHGGAQEEFVEHYDECDGEEYSSDDY</sequence>
<proteinExistence type="predicted"/>
<keyword evidence="3" id="KW-1185">Reference proteome</keyword>
<accession>A0AAE0G9C6</accession>
<reference evidence="2 3" key="1">
    <citation type="journal article" date="2015" name="Genome Biol. Evol.">
        <title>Comparative Genomics of a Bacterivorous Green Alga Reveals Evolutionary Causalities and Consequences of Phago-Mixotrophic Mode of Nutrition.</title>
        <authorList>
            <person name="Burns J.A."/>
            <person name="Paasch A."/>
            <person name="Narechania A."/>
            <person name="Kim E."/>
        </authorList>
    </citation>
    <scope>NUCLEOTIDE SEQUENCE [LARGE SCALE GENOMIC DNA]</scope>
    <source>
        <strain evidence="2 3">PLY_AMNH</strain>
    </source>
</reference>
<gene>
    <name evidence="2" type="ORF">CYMTET_17881</name>
</gene>
<organism evidence="2 3">
    <name type="scientific">Cymbomonas tetramitiformis</name>
    <dbReference type="NCBI Taxonomy" id="36881"/>
    <lineage>
        <taxon>Eukaryota</taxon>
        <taxon>Viridiplantae</taxon>
        <taxon>Chlorophyta</taxon>
        <taxon>Pyramimonadophyceae</taxon>
        <taxon>Pyramimonadales</taxon>
        <taxon>Pyramimonadaceae</taxon>
        <taxon>Cymbomonas</taxon>
    </lineage>
</organism>